<comment type="subcellular location">
    <subcellularLocation>
        <location evidence="1">Cell membrane</location>
        <topology evidence="1">Multi-pass membrane protein</topology>
    </subcellularLocation>
</comment>
<proteinExistence type="predicted"/>
<feature type="domain" description="Cardiolipin synthase N-terminal" evidence="7">
    <location>
        <begin position="17"/>
        <end position="53"/>
    </location>
</feature>
<evidence type="ECO:0000256" key="3">
    <source>
        <dbReference type="ARBA" id="ARBA00022692"/>
    </source>
</evidence>
<dbReference type="EMBL" id="JACJMO010000013">
    <property type="protein sequence ID" value="MBM6857870.1"/>
    <property type="molecule type" value="Genomic_DNA"/>
</dbReference>
<organism evidence="8 9">
    <name type="scientific">Caecibacteroides pullorum</name>
    <dbReference type="NCBI Taxonomy" id="2725562"/>
    <lineage>
        <taxon>Bacteria</taxon>
        <taxon>Pseudomonadati</taxon>
        <taxon>Bacteroidota</taxon>
        <taxon>Bacteroidia</taxon>
        <taxon>Bacteroidales</taxon>
        <taxon>Bacteroidaceae</taxon>
        <taxon>Caecibacteroides</taxon>
    </lineage>
</organism>
<keyword evidence="3 6" id="KW-0812">Transmembrane</keyword>
<dbReference type="InterPro" id="IPR027379">
    <property type="entry name" value="CLS_N"/>
</dbReference>
<dbReference type="AlphaFoldDB" id="A0AA40ZUQ9"/>
<feature type="transmembrane region" description="Helical" evidence="6">
    <location>
        <begin position="36"/>
        <end position="55"/>
    </location>
</feature>
<keyword evidence="2" id="KW-1003">Cell membrane</keyword>
<evidence type="ECO:0000313" key="8">
    <source>
        <dbReference type="EMBL" id="MBM6857870.1"/>
    </source>
</evidence>
<evidence type="ECO:0000256" key="5">
    <source>
        <dbReference type="ARBA" id="ARBA00023136"/>
    </source>
</evidence>
<dbReference type="RefSeq" id="WP_075318518.1">
    <property type="nucleotide sequence ID" value="NZ_JAAZTS010000013.1"/>
</dbReference>
<dbReference type="Pfam" id="PF13396">
    <property type="entry name" value="PLDc_N"/>
    <property type="match status" value="1"/>
</dbReference>
<feature type="transmembrane region" description="Helical" evidence="6">
    <location>
        <begin position="6"/>
        <end position="24"/>
    </location>
</feature>
<keyword evidence="9" id="KW-1185">Reference proteome</keyword>
<evidence type="ECO:0000256" key="2">
    <source>
        <dbReference type="ARBA" id="ARBA00022475"/>
    </source>
</evidence>
<evidence type="ECO:0000256" key="6">
    <source>
        <dbReference type="SAM" id="Phobius"/>
    </source>
</evidence>
<accession>A0AA40ZUQ9</accession>
<gene>
    <name evidence="8" type="ORF">H6D15_09720</name>
</gene>
<evidence type="ECO:0000259" key="7">
    <source>
        <dbReference type="Pfam" id="PF13396"/>
    </source>
</evidence>
<evidence type="ECO:0000256" key="1">
    <source>
        <dbReference type="ARBA" id="ARBA00004651"/>
    </source>
</evidence>
<sequence>MSDYVVVVLVVLIVCTDILALRHIMRSDADSGMKVVYALIVLLLPVIGLSIYYGTQNRGNR</sequence>
<dbReference type="GO" id="GO:0005886">
    <property type="term" value="C:plasma membrane"/>
    <property type="evidence" value="ECO:0007669"/>
    <property type="project" value="UniProtKB-SubCell"/>
</dbReference>
<keyword evidence="5 6" id="KW-0472">Membrane</keyword>
<evidence type="ECO:0000256" key="4">
    <source>
        <dbReference type="ARBA" id="ARBA00022989"/>
    </source>
</evidence>
<name>A0AA40ZUQ9_9BACT</name>
<dbReference type="Proteomes" id="UP000698924">
    <property type="component" value="Unassembled WGS sequence"/>
</dbReference>
<protein>
    <submittedName>
        <fullName evidence="8">PLDc_N domain-containing protein</fullName>
    </submittedName>
</protein>
<evidence type="ECO:0000313" key="9">
    <source>
        <dbReference type="Proteomes" id="UP000698924"/>
    </source>
</evidence>
<comment type="caution">
    <text evidence="8">The sequence shown here is derived from an EMBL/GenBank/DDBJ whole genome shotgun (WGS) entry which is preliminary data.</text>
</comment>
<keyword evidence="4 6" id="KW-1133">Transmembrane helix</keyword>
<reference evidence="8 9" key="1">
    <citation type="journal article" date="2021" name="Sci. Rep.">
        <title>The distribution of antibiotic resistance genes in chicken gut microbiota commensals.</title>
        <authorList>
            <person name="Juricova H."/>
            <person name="Matiasovicova J."/>
            <person name="Kubasova T."/>
            <person name="Cejkova D."/>
            <person name="Rychlik I."/>
        </authorList>
    </citation>
    <scope>NUCLEOTIDE SEQUENCE [LARGE SCALE GENOMIC DNA]</scope>
    <source>
        <strain evidence="8 9">An421</strain>
    </source>
</reference>